<sequence length="74" mass="8513">MPTELYRREKLQNLRECFQQLNPVSACTLVTTLGLKNCSGFGHFGTTFKKQLITNKRALRHKTTVLLFRCPNLS</sequence>
<reference evidence="1" key="2">
    <citation type="submission" date="2025-09" db="UniProtKB">
        <authorList>
            <consortium name="Ensembl"/>
        </authorList>
    </citation>
    <scope>IDENTIFICATION</scope>
</reference>
<evidence type="ECO:0000313" key="1">
    <source>
        <dbReference type="Ensembl" id="ENSBOBP00000014977.1"/>
    </source>
</evidence>
<proteinExistence type="predicted"/>
<dbReference type="Ensembl" id="ENSBOBT00000015318.1">
    <property type="protein sequence ID" value="ENSBOBP00000014977.1"/>
    <property type="gene ID" value="ENSBOBG00000009407.1"/>
</dbReference>
<reference evidence="1" key="1">
    <citation type="submission" date="2025-08" db="UniProtKB">
        <authorList>
            <consortium name="Ensembl"/>
        </authorList>
    </citation>
    <scope>IDENTIFICATION</scope>
</reference>
<dbReference type="Proteomes" id="UP000694567">
    <property type="component" value="Unplaced"/>
</dbReference>
<evidence type="ECO:0000313" key="2">
    <source>
        <dbReference type="Proteomes" id="UP000694567"/>
    </source>
</evidence>
<dbReference type="AlphaFoldDB" id="A0A8C0FA20"/>
<keyword evidence="2" id="KW-1185">Reference proteome</keyword>
<name>A0A8C0FA20_BUBBB</name>
<protein>
    <submittedName>
        <fullName evidence="1">Uncharacterized protein</fullName>
    </submittedName>
</protein>
<organism evidence="1 2">
    <name type="scientific">Bubo bubo</name>
    <name type="common">Eurasian eagle-owl</name>
    <name type="synonym">Strix bubo</name>
    <dbReference type="NCBI Taxonomy" id="30461"/>
    <lineage>
        <taxon>Eukaryota</taxon>
        <taxon>Metazoa</taxon>
        <taxon>Chordata</taxon>
        <taxon>Craniata</taxon>
        <taxon>Vertebrata</taxon>
        <taxon>Euteleostomi</taxon>
        <taxon>Archelosauria</taxon>
        <taxon>Archosauria</taxon>
        <taxon>Dinosauria</taxon>
        <taxon>Saurischia</taxon>
        <taxon>Theropoda</taxon>
        <taxon>Coelurosauria</taxon>
        <taxon>Aves</taxon>
        <taxon>Neognathae</taxon>
        <taxon>Neoaves</taxon>
        <taxon>Telluraves</taxon>
        <taxon>Strigiformes</taxon>
        <taxon>Strigidae</taxon>
        <taxon>Bubo</taxon>
    </lineage>
</organism>
<accession>A0A8C0FA20</accession>